<feature type="non-terminal residue" evidence="1">
    <location>
        <position position="72"/>
    </location>
</feature>
<proteinExistence type="predicted"/>
<dbReference type="Proteomes" id="UP000479000">
    <property type="component" value="Unassembled WGS sequence"/>
</dbReference>
<protein>
    <submittedName>
        <fullName evidence="1">Uncharacterized protein</fullName>
    </submittedName>
</protein>
<evidence type="ECO:0000313" key="3">
    <source>
        <dbReference type="Proteomes" id="UP000479000"/>
    </source>
</evidence>
<sequence>MNFENGEKSNQIKSPQRCTWYGDEEFDRVPMPVEGKLSMLHGTVRYERGWRQVRRRRICKYAYDAARYAIGS</sequence>
<dbReference type="AlphaFoldDB" id="A0A6H5HPW5"/>
<gene>
    <name evidence="1" type="ORF">NTEN_LOCUS22818</name>
    <name evidence="2" type="ORF">NTEN_LOCUS22820</name>
</gene>
<name>A0A6H5HPW5_9HEMI</name>
<reference evidence="1 3" key="1">
    <citation type="submission" date="2020-02" db="EMBL/GenBank/DDBJ databases">
        <authorList>
            <person name="Ferguson B K."/>
        </authorList>
    </citation>
    <scope>NUCLEOTIDE SEQUENCE [LARGE SCALE GENOMIC DNA]</scope>
</reference>
<evidence type="ECO:0000313" key="1">
    <source>
        <dbReference type="EMBL" id="CAB0019106.1"/>
    </source>
</evidence>
<keyword evidence="3" id="KW-1185">Reference proteome</keyword>
<organism evidence="1 3">
    <name type="scientific">Nesidiocoris tenuis</name>
    <dbReference type="NCBI Taxonomy" id="355587"/>
    <lineage>
        <taxon>Eukaryota</taxon>
        <taxon>Metazoa</taxon>
        <taxon>Ecdysozoa</taxon>
        <taxon>Arthropoda</taxon>
        <taxon>Hexapoda</taxon>
        <taxon>Insecta</taxon>
        <taxon>Pterygota</taxon>
        <taxon>Neoptera</taxon>
        <taxon>Paraneoptera</taxon>
        <taxon>Hemiptera</taxon>
        <taxon>Heteroptera</taxon>
        <taxon>Panheteroptera</taxon>
        <taxon>Cimicomorpha</taxon>
        <taxon>Miridae</taxon>
        <taxon>Dicyphina</taxon>
        <taxon>Nesidiocoris</taxon>
    </lineage>
</organism>
<accession>A0A6H5HPW5</accession>
<dbReference type="EMBL" id="CADCXU010033774">
    <property type="protein sequence ID" value="CAB0019108.1"/>
    <property type="molecule type" value="Genomic_DNA"/>
</dbReference>
<evidence type="ECO:0000313" key="2">
    <source>
        <dbReference type="EMBL" id="CAB0019108.1"/>
    </source>
</evidence>
<dbReference type="EMBL" id="CADCXU010033773">
    <property type="protein sequence ID" value="CAB0019106.1"/>
    <property type="molecule type" value="Genomic_DNA"/>
</dbReference>